<dbReference type="PANTHER" id="PTHR30461:SF26">
    <property type="entry name" value="RESOLVASE HOMOLOG YNEB"/>
    <property type="match status" value="1"/>
</dbReference>
<dbReference type="InterPro" id="IPR050639">
    <property type="entry name" value="SSR_resolvase"/>
</dbReference>
<dbReference type="Pfam" id="PF00239">
    <property type="entry name" value="Resolvase"/>
    <property type="match status" value="1"/>
</dbReference>
<evidence type="ECO:0000256" key="4">
    <source>
        <dbReference type="ARBA" id="ARBA00023172"/>
    </source>
</evidence>
<organism evidence="8 9">
    <name type="scientific">Nocardia aurantiaca</name>
    <dbReference type="NCBI Taxonomy" id="2675850"/>
    <lineage>
        <taxon>Bacteria</taxon>
        <taxon>Bacillati</taxon>
        <taxon>Actinomycetota</taxon>
        <taxon>Actinomycetes</taxon>
        <taxon>Mycobacteriales</taxon>
        <taxon>Nocardiaceae</taxon>
        <taxon>Nocardia</taxon>
    </lineage>
</organism>
<dbReference type="PANTHER" id="PTHR30461">
    <property type="entry name" value="DNA-INVERTASE FROM LAMBDOID PROPHAGE"/>
    <property type="match status" value="1"/>
</dbReference>
<dbReference type="PROSITE" id="PS51736">
    <property type="entry name" value="RECOMBINASES_3"/>
    <property type="match status" value="1"/>
</dbReference>
<feature type="domain" description="Resolvase/invertase-type recombinase catalytic" evidence="7">
    <location>
        <begin position="56"/>
        <end position="181"/>
    </location>
</feature>
<dbReference type="GO" id="GO:0003677">
    <property type="term" value="F:DNA binding"/>
    <property type="evidence" value="ECO:0007669"/>
    <property type="project" value="UniProtKB-KW"/>
</dbReference>
<dbReference type="EMBL" id="WMBB01000017">
    <property type="protein sequence ID" value="MTE16934.1"/>
    <property type="molecule type" value="Genomic_DNA"/>
</dbReference>
<keyword evidence="2" id="KW-0229">DNA integration</keyword>
<evidence type="ECO:0000256" key="3">
    <source>
        <dbReference type="ARBA" id="ARBA00023125"/>
    </source>
</evidence>
<dbReference type="Gene3D" id="3.40.50.1390">
    <property type="entry name" value="Resolvase, N-terminal catalytic domain"/>
    <property type="match status" value="1"/>
</dbReference>
<dbReference type="AlphaFoldDB" id="A0A6I3L870"/>
<dbReference type="SMART" id="SM00857">
    <property type="entry name" value="Resolvase"/>
    <property type="match status" value="1"/>
</dbReference>
<dbReference type="GO" id="GO:0015074">
    <property type="term" value="P:DNA integration"/>
    <property type="evidence" value="ECO:0007669"/>
    <property type="project" value="UniProtKB-KW"/>
</dbReference>
<dbReference type="CDD" id="cd03768">
    <property type="entry name" value="SR_ResInv"/>
    <property type="match status" value="1"/>
</dbReference>
<name>A0A6I3L870_9NOCA</name>
<evidence type="ECO:0000259" key="7">
    <source>
        <dbReference type="PROSITE" id="PS51736"/>
    </source>
</evidence>
<dbReference type="InterPro" id="IPR006118">
    <property type="entry name" value="Recombinase_CS"/>
</dbReference>
<evidence type="ECO:0000313" key="8">
    <source>
        <dbReference type="EMBL" id="MTE16934.1"/>
    </source>
</evidence>
<evidence type="ECO:0000256" key="1">
    <source>
        <dbReference type="ARBA" id="ARBA00009913"/>
    </source>
</evidence>
<proteinExistence type="inferred from homology"/>
<dbReference type="SUPFAM" id="SSF53041">
    <property type="entry name" value="Resolvase-like"/>
    <property type="match status" value="1"/>
</dbReference>
<dbReference type="InterPro" id="IPR006119">
    <property type="entry name" value="Resolv_N"/>
</dbReference>
<dbReference type="PROSITE" id="PS00397">
    <property type="entry name" value="RECOMBINASES_1"/>
    <property type="match status" value="1"/>
</dbReference>
<protein>
    <recommendedName>
        <fullName evidence="7">Resolvase/invertase-type recombinase catalytic domain-containing protein</fullName>
    </recommendedName>
</protein>
<evidence type="ECO:0000313" key="9">
    <source>
        <dbReference type="Proteomes" id="UP000432464"/>
    </source>
</evidence>
<dbReference type="PROSITE" id="PS00398">
    <property type="entry name" value="RECOMBINASES_2"/>
    <property type="match status" value="1"/>
</dbReference>
<comment type="similarity">
    <text evidence="1">Belongs to the site-specific recombinase resolvase family.</text>
</comment>
<evidence type="ECO:0000256" key="5">
    <source>
        <dbReference type="PIRSR" id="PIRSR606118-50"/>
    </source>
</evidence>
<dbReference type="GO" id="GO:0000150">
    <property type="term" value="F:DNA strand exchange activity"/>
    <property type="evidence" value="ECO:0007669"/>
    <property type="project" value="InterPro"/>
</dbReference>
<dbReference type="Proteomes" id="UP000432464">
    <property type="component" value="Unassembled WGS sequence"/>
</dbReference>
<evidence type="ECO:0000256" key="2">
    <source>
        <dbReference type="ARBA" id="ARBA00022908"/>
    </source>
</evidence>
<keyword evidence="4" id="KW-0233">DNA recombination</keyword>
<keyword evidence="3" id="KW-0238">DNA-binding</keyword>
<keyword evidence="9" id="KW-1185">Reference proteome</keyword>
<comment type="caution">
    <text evidence="8">The sequence shown here is derived from an EMBL/GenBank/DDBJ whole genome shotgun (WGS) entry which is preliminary data.</text>
</comment>
<feature type="active site" description="O-(5'-phospho-DNA)-serine intermediate" evidence="5 6">
    <location>
        <position position="64"/>
    </location>
</feature>
<sequence>MLGCRSGVDPNPTYRIPAGVGIESVSTFSDTCRCQFSDSSPAHSHAQKGFRVAHGQRIGYIRVSTDDQNTERQLDGVPVDKTFTDKASGKDRERPQLTALLDYVRDGDTVVVHSMDRLARSLDDLRQLVRGLTEQQIKVEFVKEGLTFIGDDTPMANLLLTMMGAVAEFERALLGTLHPST</sequence>
<reference evidence="8 9" key="1">
    <citation type="submission" date="2019-11" db="EMBL/GenBank/DDBJ databases">
        <title>Nocardia sp. nov. CT2-14 isolated from soil.</title>
        <authorList>
            <person name="Kanchanasin P."/>
            <person name="Tanasupawat S."/>
            <person name="Yuki M."/>
            <person name="Kudo T."/>
        </authorList>
    </citation>
    <scope>NUCLEOTIDE SEQUENCE [LARGE SCALE GENOMIC DNA]</scope>
    <source>
        <strain evidence="8 9">CT2-14</strain>
    </source>
</reference>
<gene>
    <name evidence="8" type="ORF">GLP40_29865</name>
</gene>
<dbReference type="InterPro" id="IPR036162">
    <property type="entry name" value="Resolvase-like_N_sf"/>
</dbReference>
<evidence type="ECO:0000256" key="6">
    <source>
        <dbReference type="PROSITE-ProRule" id="PRU10137"/>
    </source>
</evidence>
<accession>A0A6I3L870</accession>